<comment type="caution">
    <text evidence="2">The sequence shown here is derived from an EMBL/GenBank/DDBJ whole genome shotgun (WGS) entry which is preliminary data.</text>
</comment>
<organism evidence="2 3">
    <name type="scientific">Malus baccata</name>
    <name type="common">Siberian crab apple</name>
    <name type="synonym">Pyrus baccata</name>
    <dbReference type="NCBI Taxonomy" id="106549"/>
    <lineage>
        <taxon>Eukaryota</taxon>
        <taxon>Viridiplantae</taxon>
        <taxon>Streptophyta</taxon>
        <taxon>Embryophyta</taxon>
        <taxon>Tracheophyta</taxon>
        <taxon>Spermatophyta</taxon>
        <taxon>Magnoliopsida</taxon>
        <taxon>eudicotyledons</taxon>
        <taxon>Gunneridae</taxon>
        <taxon>Pentapetalae</taxon>
        <taxon>rosids</taxon>
        <taxon>fabids</taxon>
        <taxon>Rosales</taxon>
        <taxon>Rosaceae</taxon>
        <taxon>Amygdaloideae</taxon>
        <taxon>Maleae</taxon>
        <taxon>Malus</taxon>
    </lineage>
</organism>
<gene>
    <name evidence="2" type="ORF">C1H46_045743</name>
</gene>
<name>A0A540K397_MALBA</name>
<dbReference type="AlphaFoldDB" id="A0A540K397"/>
<reference evidence="2 3" key="1">
    <citation type="journal article" date="2019" name="G3 (Bethesda)">
        <title>Sequencing of a Wild Apple (Malus baccata) Genome Unravels the Differences Between Cultivated and Wild Apple Species Regarding Disease Resistance and Cold Tolerance.</title>
        <authorList>
            <person name="Chen X."/>
        </authorList>
    </citation>
    <scope>NUCLEOTIDE SEQUENCE [LARGE SCALE GENOMIC DNA]</scope>
    <source>
        <strain evidence="3">cv. Shandingzi</strain>
        <tissue evidence="2">Leaves</tissue>
    </source>
</reference>
<proteinExistence type="predicted"/>
<keyword evidence="3" id="KW-1185">Reference proteome</keyword>
<protein>
    <submittedName>
        <fullName evidence="2">Uncharacterized protein</fullName>
    </submittedName>
</protein>
<sequence length="112" mass="12804">MSSSSVKHYPPVHPNPPSFPTTTNQSRPINHPLNTLINLIPSSLDLVLPWQIYHGCRQTHPLHLSTQSPPSLPTCFLFNPSLLRRAITNISLFRRPQPTPHSHALRRRRVRI</sequence>
<evidence type="ECO:0000313" key="2">
    <source>
        <dbReference type="EMBL" id="TQD68724.1"/>
    </source>
</evidence>
<accession>A0A540K397</accession>
<evidence type="ECO:0000256" key="1">
    <source>
        <dbReference type="SAM" id="MobiDB-lite"/>
    </source>
</evidence>
<dbReference type="Proteomes" id="UP000315295">
    <property type="component" value="Unassembled WGS sequence"/>
</dbReference>
<dbReference type="EMBL" id="VIEB01010574">
    <property type="protein sequence ID" value="TQD68724.1"/>
    <property type="molecule type" value="Genomic_DNA"/>
</dbReference>
<evidence type="ECO:0000313" key="3">
    <source>
        <dbReference type="Proteomes" id="UP000315295"/>
    </source>
</evidence>
<feature type="region of interest" description="Disordered" evidence="1">
    <location>
        <begin position="1"/>
        <end position="28"/>
    </location>
</feature>